<proteinExistence type="predicted"/>
<dbReference type="EMBL" id="KN552431">
    <property type="protein sequence ID" value="KHJ91016.1"/>
    <property type="molecule type" value="Genomic_DNA"/>
</dbReference>
<dbReference type="OrthoDB" id="5827554at2759"/>
<evidence type="ECO:0000313" key="3">
    <source>
        <dbReference type="Proteomes" id="UP000053660"/>
    </source>
</evidence>
<accession>A0A0B1T4D7</accession>
<keyword evidence="1" id="KW-1133">Transmembrane helix</keyword>
<keyword evidence="1" id="KW-0472">Membrane</keyword>
<protein>
    <submittedName>
        <fullName evidence="2">Uncharacterized protein</fullName>
    </submittedName>
</protein>
<gene>
    <name evidence="2" type="ORF">OESDEN_09126</name>
</gene>
<sequence>MHQVEQICAQVIINGQSELLFIVHEIGKIGRVKARIIAENCYLEAKADVEHPLMRCQSYNVSLPGERSSVTAQRRLCTTSGPLLAYVIAHLFINLIALVAIQTSRYRALIPYIFTAVLDLLMSSAYLVVLFVQIIRGDQIENVRYDAKCRFQDLLAF</sequence>
<feature type="transmembrane region" description="Helical" evidence="1">
    <location>
        <begin position="83"/>
        <end position="103"/>
    </location>
</feature>
<dbReference type="Proteomes" id="UP000053660">
    <property type="component" value="Unassembled WGS sequence"/>
</dbReference>
<evidence type="ECO:0000256" key="1">
    <source>
        <dbReference type="SAM" id="Phobius"/>
    </source>
</evidence>
<name>A0A0B1T4D7_OESDE</name>
<keyword evidence="3" id="KW-1185">Reference proteome</keyword>
<reference evidence="2 3" key="1">
    <citation type="submission" date="2014-03" db="EMBL/GenBank/DDBJ databases">
        <title>Draft genome of the hookworm Oesophagostomum dentatum.</title>
        <authorList>
            <person name="Mitreva M."/>
        </authorList>
    </citation>
    <scope>NUCLEOTIDE SEQUENCE [LARGE SCALE GENOMIC DNA]</scope>
    <source>
        <strain evidence="2 3">OD-Hann</strain>
    </source>
</reference>
<feature type="transmembrane region" description="Helical" evidence="1">
    <location>
        <begin position="109"/>
        <end position="135"/>
    </location>
</feature>
<dbReference type="AlphaFoldDB" id="A0A0B1T4D7"/>
<organism evidence="2 3">
    <name type="scientific">Oesophagostomum dentatum</name>
    <name type="common">Nodular worm</name>
    <dbReference type="NCBI Taxonomy" id="61180"/>
    <lineage>
        <taxon>Eukaryota</taxon>
        <taxon>Metazoa</taxon>
        <taxon>Ecdysozoa</taxon>
        <taxon>Nematoda</taxon>
        <taxon>Chromadorea</taxon>
        <taxon>Rhabditida</taxon>
        <taxon>Rhabditina</taxon>
        <taxon>Rhabditomorpha</taxon>
        <taxon>Strongyloidea</taxon>
        <taxon>Strongylidae</taxon>
        <taxon>Oesophagostomum</taxon>
    </lineage>
</organism>
<keyword evidence="1" id="KW-0812">Transmembrane</keyword>
<evidence type="ECO:0000313" key="2">
    <source>
        <dbReference type="EMBL" id="KHJ91016.1"/>
    </source>
</evidence>